<dbReference type="GO" id="GO:0003743">
    <property type="term" value="F:translation initiation factor activity"/>
    <property type="evidence" value="ECO:0007669"/>
    <property type="project" value="UniProtKB-KW"/>
</dbReference>
<evidence type="ECO:0000256" key="6">
    <source>
        <dbReference type="SAM" id="MobiDB-lite"/>
    </source>
</evidence>
<organism evidence="8">
    <name type="scientific">Aceria tosichella</name>
    <name type="common">wheat curl mite</name>
    <dbReference type="NCBI Taxonomy" id="561515"/>
    <lineage>
        <taxon>Eukaryota</taxon>
        <taxon>Metazoa</taxon>
        <taxon>Ecdysozoa</taxon>
        <taxon>Arthropoda</taxon>
        <taxon>Chelicerata</taxon>
        <taxon>Arachnida</taxon>
        <taxon>Acari</taxon>
        <taxon>Acariformes</taxon>
        <taxon>Trombidiformes</taxon>
        <taxon>Prostigmata</taxon>
        <taxon>Eupodina</taxon>
        <taxon>Eriophyoidea</taxon>
        <taxon>Eriophyidae</taxon>
        <taxon>Eriophyinae</taxon>
        <taxon>Aceriini</taxon>
        <taxon>Aceria</taxon>
    </lineage>
</organism>
<dbReference type="GO" id="GO:0016251">
    <property type="term" value="F:RNA polymerase II general transcription initiation factor activity"/>
    <property type="evidence" value="ECO:0007669"/>
    <property type="project" value="TreeGrafter"/>
</dbReference>
<feature type="region of interest" description="Disordered" evidence="6">
    <location>
        <begin position="619"/>
        <end position="640"/>
    </location>
</feature>
<feature type="domain" description="TAFH" evidence="7">
    <location>
        <begin position="187"/>
        <end position="280"/>
    </location>
</feature>
<keyword evidence="8" id="KW-0648">Protein biosynthesis</keyword>
<proteinExistence type="inferred from homology"/>
<keyword evidence="5" id="KW-0539">Nucleus</keyword>
<dbReference type="AlphaFoldDB" id="A0A6G1SAC6"/>
<feature type="region of interest" description="Disordered" evidence="6">
    <location>
        <begin position="1"/>
        <end position="75"/>
    </location>
</feature>
<dbReference type="InterPro" id="IPR003894">
    <property type="entry name" value="TAFH_NHR1"/>
</dbReference>
<evidence type="ECO:0000256" key="5">
    <source>
        <dbReference type="ARBA" id="ARBA00023242"/>
    </source>
</evidence>
<dbReference type="PANTHER" id="PTHR15138:SF14">
    <property type="entry name" value="TRANSCRIPTION INITIATION FACTOR TFIID SUBUNIT 4"/>
    <property type="match status" value="1"/>
</dbReference>
<evidence type="ECO:0000256" key="3">
    <source>
        <dbReference type="ARBA" id="ARBA00023015"/>
    </source>
</evidence>
<dbReference type="Gene3D" id="1.10.20.10">
    <property type="entry name" value="Histone, subunit A"/>
    <property type="match status" value="1"/>
</dbReference>
<gene>
    <name evidence="8" type="primary">Taf4</name>
    <name evidence="8" type="ORF">g.9739</name>
</gene>
<dbReference type="CDD" id="cd08045">
    <property type="entry name" value="HFD_TAF4"/>
    <property type="match status" value="1"/>
</dbReference>
<dbReference type="EMBL" id="GGYP01002683">
    <property type="protein sequence ID" value="MDE47454.1"/>
    <property type="molecule type" value="Transcribed_RNA"/>
</dbReference>
<dbReference type="InterPro" id="IPR045144">
    <property type="entry name" value="TAF4"/>
</dbReference>
<keyword evidence="3" id="KW-0805">Transcription regulation</keyword>
<dbReference type="Pfam" id="PF07531">
    <property type="entry name" value="TAFH"/>
    <property type="match status" value="1"/>
</dbReference>
<feature type="compositionally biased region" description="Polar residues" evidence="6">
    <location>
        <begin position="25"/>
        <end position="35"/>
    </location>
</feature>
<dbReference type="InterPro" id="IPR007900">
    <property type="entry name" value="TAF4_C"/>
</dbReference>
<feature type="compositionally biased region" description="Low complexity" evidence="6">
    <location>
        <begin position="291"/>
        <end position="307"/>
    </location>
</feature>
<feature type="compositionally biased region" description="Polar residues" evidence="6">
    <location>
        <begin position="308"/>
        <end position="321"/>
    </location>
</feature>
<accession>A0A6G1SAC6</accession>
<feature type="compositionally biased region" description="Pro residues" evidence="6">
    <location>
        <begin position="271"/>
        <end position="290"/>
    </location>
</feature>
<evidence type="ECO:0000259" key="7">
    <source>
        <dbReference type="PROSITE" id="PS51119"/>
    </source>
</evidence>
<name>A0A6G1SAC6_9ACAR</name>
<keyword evidence="4" id="KW-0804">Transcription</keyword>
<dbReference type="PANTHER" id="PTHR15138">
    <property type="entry name" value="TRANSCRIPTION INITIATION FACTOR TFIID SUBUNIT 4"/>
    <property type="match status" value="1"/>
</dbReference>
<dbReference type="Pfam" id="PF05236">
    <property type="entry name" value="TAF4"/>
    <property type="match status" value="1"/>
</dbReference>
<feature type="compositionally biased region" description="Basic and acidic residues" evidence="6">
    <location>
        <begin position="361"/>
        <end position="419"/>
    </location>
</feature>
<dbReference type="FunFam" id="1.10.20.10:FF:000015">
    <property type="entry name" value="Transcription initiation factor TFIID subunit 4B"/>
    <property type="match status" value="1"/>
</dbReference>
<sequence length="676" mass="74402">MSTPSSPDTAARPPRPLHPIIKNELQPQTQIKTESPQPQPQTQLPLPLQQQQTMQSAPTPPTRPQLQTPVSGVPTSVRPGEYLVLIAPNPRQPGVPGMRYPSYLPIQGHPRMIGTPGATILQRPTLIRGVNQPGFGVHPGVISTSQPFGMAGVPASMAPGPGSPVIHQAGNNIPNSASHAPSQMTPQDALTKGTNFLNSLLTKVHLKSKKTVVQNLIQALVDGRMSPEDFTVTLQRELNSEPQTQLAPFLTLMLPHLRLSMNAGVTKLPGIRPPGMQPPPPLATLPPPPTGHLHQPPSIPSTSTATTKDAQPINNAIMTNNVVVPTPTPPTSTTMPAPSAPPAAKKKKVPLPPGQKSAYAIKKEAREARKREKELAQQNVKLEKVDGQDEAELKTDKTPPKPKPDRPKQSKQKKTEKQLESLSATLRDDDDVNDVAAMGGVNLAEESQKIMASGAELVGTQIRSCKDEAFFDLTYLSAKISRIVKKYDLPEPSTDVVTLISHATQERLKDIVERLGVLAEHRTENLRLNPKYEVSNDIKGQMKFLAELDRIEKRRYEEQERELLLRVAKSRSKVEDPEQQKLRQKAKDMQRAEQEEVRQREANQTALLAIGPRKKLKTDSASTVSSFSQSSSFKDTKPSDVRTDSVRRVKRVNMRDLQVLLELDRVYLDRLIKSLC</sequence>
<protein>
    <submittedName>
        <fullName evidence="8">Transcription initiation factor TFIID subunit 4</fullName>
    </submittedName>
</protein>
<dbReference type="SUPFAM" id="SSF158553">
    <property type="entry name" value="TAFH domain-like"/>
    <property type="match status" value="1"/>
</dbReference>
<feature type="compositionally biased region" description="Low complexity" evidence="6">
    <location>
        <begin position="620"/>
        <end position="632"/>
    </location>
</feature>
<feature type="region of interest" description="Disordered" evidence="6">
    <location>
        <begin position="271"/>
        <end position="431"/>
    </location>
</feature>
<feature type="compositionally biased region" description="Low complexity" evidence="6">
    <location>
        <begin position="40"/>
        <end position="57"/>
    </location>
</feature>
<evidence type="ECO:0000313" key="8">
    <source>
        <dbReference type="EMBL" id="MDE47454.1"/>
    </source>
</evidence>
<comment type="similarity">
    <text evidence="2">Belongs to the TAF4 family.</text>
</comment>
<dbReference type="InterPro" id="IPR009072">
    <property type="entry name" value="Histone-fold"/>
</dbReference>
<evidence type="ECO:0000256" key="2">
    <source>
        <dbReference type="ARBA" id="ARBA00006178"/>
    </source>
</evidence>
<dbReference type="GO" id="GO:0003677">
    <property type="term" value="F:DNA binding"/>
    <property type="evidence" value="ECO:0007669"/>
    <property type="project" value="TreeGrafter"/>
</dbReference>
<dbReference type="GO" id="GO:0005669">
    <property type="term" value="C:transcription factor TFIID complex"/>
    <property type="evidence" value="ECO:0007669"/>
    <property type="project" value="InterPro"/>
</dbReference>
<dbReference type="GO" id="GO:0046982">
    <property type="term" value="F:protein heterodimerization activity"/>
    <property type="evidence" value="ECO:0007669"/>
    <property type="project" value="InterPro"/>
</dbReference>
<dbReference type="GO" id="GO:0006367">
    <property type="term" value="P:transcription initiation at RNA polymerase II promoter"/>
    <property type="evidence" value="ECO:0007669"/>
    <property type="project" value="TreeGrafter"/>
</dbReference>
<dbReference type="Gene3D" id="1.20.120.1110">
    <property type="entry name" value="TAFH/NHR1 domain"/>
    <property type="match status" value="1"/>
</dbReference>
<evidence type="ECO:0000256" key="4">
    <source>
        <dbReference type="ARBA" id="ARBA00023163"/>
    </source>
</evidence>
<reference evidence="8" key="1">
    <citation type="submission" date="2018-10" db="EMBL/GenBank/DDBJ databases">
        <title>Transcriptome assembly of Aceria tosichella (Wheat curl mite) Type 2.</title>
        <authorList>
            <person name="Scully E.D."/>
            <person name="Geib S.M."/>
            <person name="Palmer N.A."/>
            <person name="Gupta A.K."/>
            <person name="Sarath G."/>
            <person name="Tatineni S."/>
        </authorList>
    </citation>
    <scope>NUCLEOTIDE SEQUENCE</scope>
    <source>
        <strain evidence="8">LincolnNE</strain>
    </source>
</reference>
<dbReference type="SMART" id="SM00549">
    <property type="entry name" value="TAFH"/>
    <property type="match status" value="1"/>
</dbReference>
<feature type="region of interest" description="Disordered" evidence="6">
    <location>
        <begin position="574"/>
        <end position="599"/>
    </location>
</feature>
<dbReference type="PROSITE" id="PS51119">
    <property type="entry name" value="TAFH"/>
    <property type="match status" value="1"/>
</dbReference>
<keyword evidence="8" id="KW-0396">Initiation factor</keyword>
<dbReference type="SUPFAM" id="SSF47113">
    <property type="entry name" value="Histone-fold"/>
    <property type="match status" value="1"/>
</dbReference>
<evidence type="ECO:0000256" key="1">
    <source>
        <dbReference type="ARBA" id="ARBA00004123"/>
    </source>
</evidence>
<dbReference type="InterPro" id="IPR037249">
    <property type="entry name" value="TAFH/NHR1_dom_sf"/>
</dbReference>
<comment type="subcellular location">
    <subcellularLocation>
        <location evidence="1">Nucleus</location>
    </subcellularLocation>
</comment>